<organism evidence="1">
    <name type="scientific">marine sediment metagenome</name>
    <dbReference type="NCBI Taxonomy" id="412755"/>
    <lineage>
        <taxon>unclassified sequences</taxon>
        <taxon>metagenomes</taxon>
        <taxon>ecological metagenomes</taxon>
    </lineage>
</organism>
<accession>A0A0F9P2B0</accession>
<reference evidence="1" key="1">
    <citation type="journal article" date="2015" name="Nature">
        <title>Complex archaea that bridge the gap between prokaryotes and eukaryotes.</title>
        <authorList>
            <person name="Spang A."/>
            <person name="Saw J.H."/>
            <person name="Jorgensen S.L."/>
            <person name="Zaremba-Niedzwiedzka K."/>
            <person name="Martijn J."/>
            <person name="Lind A.E."/>
            <person name="van Eijk R."/>
            <person name="Schleper C."/>
            <person name="Guy L."/>
            <person name="Ettema T.J."/>
        </authorList>
    </citation>
    <scope>NUCLEOTIDE SEQUENCE</scope>
</reference>
<evidence type="ECO:0000313" key="1">
    <source>
        <dbReference type="EMBL" id="KKM87602.1"/>
    </source>
</evidence>
<comment type="caution">
    <text evidence="1">The sequence shown here is derived from an EMBL/GenBank/DDBJ whole genome shotgun (WGS) entry which is preliminary data.</text>
</comment>
<proteinExistence type="predicted"/>
<dbReference type="EMBL" id="LAZR01007078">
    <property type="protein sequence ID" value="KKM87602.1"/>
    <property type="molecule type" value="Genomic_DNA"/>
</dbReference>
<dbReference type="AlphaFoldDB" id="A0A0F9P2B0"/>
<name>A0A0F9P2B0_9ZZZZ</name>
<protein>
    <submittedName>
        <fullName evidence="1">Uncharacterized protein</fullName>
    </submittedName>
</protein>
<gene>
    <name evidence="1" type="ORF">LCGC14_1267190</name>
</gene>
<sequence>MVSLEVKGVGGFRMVMSYDNLNKAIPDSQVKKPCRPEGWDDKRFECLLKWAEKGDLFPFPTEDATTTYEAGADAMYTLLKDGKGISDGEGGYYKLTHWLKPRIATFSGWIKE</sequence>